<dbReference type="AlphaFoldDB" id="W9DTQ7"/>
<evidence type="ECO:0000313" key="3">
    <source>
        <dbReference type="Proteomes" id="UP000019483"/>
    </source>
</evidence>
<keyword evidence="3" id="KW-1185">Reference proteome</keyword>
<dbReference type="EMBL" id="AZAJ01000001">
    <property type="protein sequence ID" value="ETA69178.1"/>
    <property type="molecule type" value="Genomic_DNA"/>
</dbReference>
<sequence>MVQLKLGPLNDITRSLTYTLQNEAGGRTGTFFQFYVFLWVMFTTFLTVTRILSVTSRPDPIYLASAPMYIIILYLPIYAFWIYEKKIGIERRRIREMQVVDSVTVDYKFADSVELGFKNPLYLRVNNPTDKKIENIWMRTVFPATVLCSKPVLCLGSLEPGSSICANISFVPLVAGNLSMGYYDLYFEVDGHKHQKPPYFYENIKINHSYLPLNVDIGNKFRFGHDSKIIFKLINKSNIELGELHVKCSFPEHINYDSAFSETKNLSPGSVFNTEYRITPAKGGEVDFGKYEVFFKIGGNNCKVEPVSFGKYYIQTPEVNVRIKIPESLYSEVGNSIGIYVDNKSDDILHNVCFNSCFSSFIECHDPNACIGEIQAHSSGFTSLVVKPINPGKIDFGNLNFSFEVNEIICRQEPFDLGVHKVV</sequence>
<keyword evidence="1" id="KW-0812">Transmembrane</keyword>
<evidence type="ECO:0000256" key="1">
    <source>
        <dbReference type="SAM" id="Phobius"/>
    </source>
</evidence>
<dbReference type="Proteomes" id="UP000019483">
    <property type="component" value="Unassembled WGS sequence"/>
</dbReference>
<comment type="caution">
    <text evidence="2">The sequence shown here is derived from an EMBL/GenBank/DDBJ whole genome shotgun (WGS) entry which is preliminary data.</text>
</comment>
<keyword evidence="1" id="KW-0472">Membrane</keyword>
<evidence type="ECO:0000313" key="2">
    <source>
        <dbReference type="EMBL" id="ETA69178.1"/>
    </source>
</evidence>
<dbReference type="OrthoDB" id="124381at2157"/>
<feature type="transmembrane region" description="Helical" evidence="1">
    <location>
        <begin position="61"/>
        <end position="83"/>
    </location>
</feature>
<feature type="transmembrane region" description="Helical" evidence="1">
    <location>
        <begin position="34"/>
        <end position="55"/>
    </location>
</feature>
<proteinExistence type="predicted"/>
<protein>
    <submittedName>
        <fullName evidence="2">Uncharacterized protein</fullName>
    </submittedName>
</protein>
<reference evidence="2 3" key="1">
    <citation type="submission" date="2013-08" db="EMBL/GenBank/DDBJ databases">
        <authorList>
            <consortium name="DOE Joint Genome Institute"/>
            <person name="Eisen J."/>
            <person name="Huntemann M."/>
            <person name="Han J."/>
            <person name="Chen A."/>
            <person name="Kyrpides N."/>
            <person name="Mavromatis K."/>
            <person name="Markowitz V."/>
            <person name="Palaniappan K."/>
            <person name="Ivanova N."/>
            <person name="Schaumberg A."/>
            <person name="Pati A."/>
            <person name="Liolios K."/>
            <person name="Nordberg H.P."/>
            <person name="Cantor M.N."/>
            <person name="Hua S.X."/>
            <person name="Woyke T."/>
        </authorList>
    </citation>
    <scope>NUCLEOTIDE SEQUENCE [LARGE SCALE GENOMIC DNA]</scope>
    <source>
        <strain evidence="2 3">DSM 2278</strain>
    </source>
</reference>
<keyword evidence="1" id="KW-1133">Transmembrane helix</keyword>
<accession>W9DTQ7</accession>
<organism evidence="2 3">
    <name type="scientific">Methanolobus tindarius DSM 2278</name>
    <dbReference type="NCBI Taxonomy" id="1090322"/>
    <lineage>
        <taxon>Archaea</taxon>
        <taxon>Methanobacteriati</taxon>
        <taxon>Methanobacteriota</taxon>
        <taxon>Stenosarchaea group</taxon>
        <taxon>Methanomicrobia</taxon>
        <taxon>Methanosarcinales</taxon>
        <taxon>Methanosarcinaceae</taxon>
        <taxon>Methanolobus</taxon>
    </lineage>
</organism>
<name>W9DTQ7_METTI</name>
<dbReference type="RefSeq" id="WP_023846310.1">
    <property type="nucleotide sequence ID" value="NZ_AZAJ01000001.1"/>
</dbReference>
<gene>
    <name evidence="2" type="ORF">MettiDRAFT_2672</name>
</gene>